<dbReference type="Gene3D" id="3.40.47.10">
    <property type="match status" value="1"/>
</dbReference>
<dbReference type="Pfam" id="PF02803">
    <property type="entry name" value="Thiolase_C"/>
    <property type="match status" value="1"/>
</dbReference>
<feature type="domain" description="Thiolase C-terminal" evidence="9">
    <location>
        <begin position="271"/>
        <end position="390"/>
    </location>
</feature>
<dbReference type="Pfam" id="PF00108">
    <property type="entry name" value="Thiolase_N"/>
    <property type="match status" value="1"/>
</dbReference>
<comment type="caution">
    <text evidence="10">The sequence shown here is derived from an EMBL/GenBank/DDBJ whole genome shotgun (WGS) entry which is preliminary data.</text>
</comment>
<keyword evidence="4 6" id="KW-0012">Acyltransferase</keyword>
<evidence type="ECO:0000256" key="7">
    <source>
        <dbReference type="SAM" id="MobiDB-lite"/>
    </source>
</evidence>
<evidence type="ECO:0000256" key="1">
    <source>
        <dbReference type="ARBA" id="ARBA00010982"/>
    </source>
</evidence>
<keyword evidence="11" id="KW-1185">Reference proteome</keyword>
<sequence length="396" mass="40871">MVSHEAVIVSGARTAIGTAYKGTLADVDALELGTGAVAEAVRRSGLPPEVVDDVVLGESLYGGGAIGRYAAIEAGLVNAPGIAHNRHCASGLAALQTAASSIIAGMDRVVVAGGVQSSSTAPRTDRRVPGTDDWEEDWLAPSHRETPDAPIRDMTITVGWNAAVKAGISREDQDAWAFRSHRRAVAGIDAGSFEEEIFPIEVTRRDGTRVTFAVDEHPRRTSTLEKLASLKPLHPEIENFSITAGNSAGVNDGAAALVVTDRSFAEERGLEPLAVVRAWASAGVPPADTGLAPSLAIPKALDRAGLSIGDVALWEINEAFASVPIAAVRDLGLDEDLVNVLGSGCSLGHPVAMTGARMVLTLTHELRRRGGGVGVAAMCAGGGMATALVLDVPAPA</sequence>
<dbReference type="PANTHER" id="PTHR18919:SF107">
    <property type="entry name" value="ACETYL-COA ACETYLTRANSFERASE, CYTOSOLIC"/>
    <property type="match status" value="1"/>
</dbReference>
<evidence type="ECO:0000259" key="9">
    <source>
        <dbReference type="Pfam" id="PF02803"/>
    </source>
</evidence>
<dbReference type="EC" id="2.3.1.9" evidence="2"/>
<dbReference type="GO" id="GO:0016746">
    <property type="term" value="F:acyltransferase activity"/>
    <property type="evidence" value="ECO:0007669"/>
    <property type="project" value="UniProtKB-KW"/>
</dbReference>
<dbReference type="InterPro" id="IPR002155">
    <property type="entry name" value="Thiolase"/>
</dbReference>
<evidence type="ECO:0000313" key="11">
    <source>
        <dbReference type="Proteomes" id="UP001596074"/>
    </source>
</evidence>
<dbReference type="RefSeq" id="WP_378291442.1">
    <property type="nucleotide sequence ID" value="NZ_JBHSON010000128.1"/>
</dbReference>
<feature type="region of interest" description="Disordered" evidence="7">
    <location>
        <begin position="116"/>
        <end position="135"/>
    </location>
</feature>
<proteinExistence type="inferred from homology"/>
<evidence type="ECO:0000256" key="4">
    <source>
        <dbReference type="ARBA" id="ARBA00023315"/>
    </source>
</evidence>
<organism evidence="10 11">
    <name type="scientific">Actinomadura rugatobispora</name>
    <dbReference type="NCBI Taxonomy" id="1994"/>
    <lineage>
        <taxon>Bacteria</taxon>
        <taxon>Bacillati</taxon>
        <taxon>Actinomycetota</taxon>
        <taxon>Actinomycetes</taxon>
        <taxon>Streptosporangiales</taxon>
        <taxon>Thermomonosporaceae</taxon>
        <taxon>Actinomadura</taxon>
    </lineage>
</organism>
<dbReference type="PIRSF" id="PIRSF000429">
    <property type="entry name" value="Ac-CoA_Ac_transf"/>
    <property type="match status" value="1"/>
</dbReference>
<dbReference type="CDD" id="cd00751">
    <property type="entry name" value="thiolase"/>
    <property type="match status" value="1"/>
</dbReference>
<gene>
    <name evidence="10" type="ORF">ACFPZN_50560</name>
</gene>
<dbReference type="SUPFAM" id="SSF53901">
    <property type="entry name" value="Thiolase-like"/>
    <property type="match status" value="2"/>
</dbReference>
<dbReference type="InterPro" id="IPR020617">
    <property type="entry name" value="Thiolase_C"/>
</dbReference>
<dbReference type="Proteomes" id="UP001596074">
    <property type="component" value="Unassembled WGS sequence"/>
</dbReference>
<evidence type="ECO:0000256" key="6">
    <source>
        <dbReference type="RuleBase" id="RU003557"/>
    </source>
</evidence>
<dbReference type="NCBIfam" id="TIGR01930">
    <property type="entry name" value="AcCoA-C-Actrans"/>
    <property type="match status" value="1"/>
</dbReference>
<dbReference type="PROSITE" id="PS00099">
    <property type="entry name" value="THIOLASE_3"/>
    <property type="match status" value="1"/>
</dbReference>
<evidence type="ECO:0000256" key="5">
    <source>
        <dbReference type="ARBA" id="ARBA00040529"/>
    </source>
</evidence>
<dbReference type="PANTHER" id="PTHR18919">
    <property type="entry name" value="ACETYL-COA C-ACYLTRANSFERASE"/>
    <property type="match status" value="1"/>
</dbReference>
<accession>A0ABW1AH72</accession>
<evidence type="ECO:0000256" key="2">
    <source>
        <dbReference type="ARBA" id="ARBA00012705"/>
    </source>
</evidence>
<evidence type="ECO:0000313" key="10">
    <source>
        <dbReference type="EMBL" id="MFC5753913.1"/>
    </source>
</evidence>
<keyword evidence="3 6" id="KW-0808">Transferase</keyword>
<name>A0ABW1AH72_9ACTN</name>
<dbReference type="EMBL" id="JBHSON010000128">
    <property type="protein sequence ID" value="MFC5753913.1"/>
    <property type="molecule type" value="Genomic_DNA"/>
</dbReference>
<protein>
    <recommendedName>
        <fullName evidence="5">Probable acetyl-CoA acetyltransferase</fullName>
        <ecNumber evidence="2">2.3.1.9</ecNumber>
    </recommendedName>
</protein>
<evidence type="ECO:0000259" key="8">
    <source>
        <dbReference type="Pfam" id="PF00108"/>
    </source>
</evidence>
<dbReference type="InterPro" id="IPR020610">
    <property type="entry name" value="Thiolase_AS"/>
</dbReference>
<dbReference type="InterPro" id="IPR020616">
    <property type="entry name" value="Thiolase_N"/>
</dbReference>
<dbReference type="InterPro" id="IPR016039">
    <property type="entry name" value="Thiolase-like"/>
</dbReference>
<comment type="similarity">
    <text evidence="1 6">Belongs to the thiolase-like superfamily. Thiolase family.</text>
</comment>
<reference evidence="11" key="1">
    <citation type="journal article" date="2019" name="Int. J. Syst. Evol. Microbiol.">
        <title>The Global Catalogue of Microorganisms (GCM) 10K type strain sequencing project: providing services to taxonomists for standard genome sequencing and annotation.</title>
        <authorList>
            <consortium name="The Broad Institute Genomics Platform"/>
            <consortium name="The Broad Institute Genome Sequencing Center for Infectious Disease"/>
            <person name="Wu L."/>
            <person name="Ma J."/>
        </authorList>
    </citation>
    <scope>NUCLEOTIDE SEQUENCE [LARGE SCALE GENOMIC DNA]</scope>
    <source>
        <strain evidence="11">KCTC 42087</strain>
    </source>
</reference>
<feature type="domain" description="Thiolase N-terminal" evidence="8">
    <location>
        <begin position="7"/>
        <end position="262"/>
    </location>
</feature>
<evidence type="ECO:0000256" key="3">
    <source>
        <dbReference type="ARBA" id="ARBA00022679"/>
    </source>
</evidence>